<organism evidence="1 2">
    <name type="scientific">Bauhinia variegata</name>
    <name type="common">Purple orchid tree</name>
    <name type="synonym">Phanera variegata</name>
    <dbReference type="NCBI Taxonomy" id="167791"/>
    <lineage>
        <taxon>Eukaryota</taxon>
        <taxon>Viridiplantae</taxon>
        <taxon>Streptophyta</taxon>
        <taxon>Embryophyta</taxon>
        <taxon>Tracheophyta</taxon>
        <taxon>Spermatophyta</taxon>
        <taxon>Magnoliopsida</taxon>
        <taxon>eudicotyledons</taxon>
        <taxon>Gunneridae</taxon>
        <taxon>Pentapetalae</taxon>
        <taxon>rosids</taxon>
        <taxon>fabids</taxon>
        <taxon>Fabales</taxon>
        <taxon>Fabaceae</taxon>
        <taxon>Cercidoideae</taxon>
        <taxon>Cercideae</taxon>
        <taxon>Bauhiniinae</taxon>
        <taxon>Bauhinia</taxon>
    </lineage>
</organism>
<accession>A0ACB9MWS6</accession>
<proteinExistence type="predicted"/>
<evidence type="ECO:0000313" key="2">
    <source>
        <dbReference type="Proteomes" id="UP000828941"/>
    </source>
</evidence>
<comment type="caution">
    <text evidence="1">The sequence shown here is derived from an EMBL/GenBank/DDBJ whole genome shotgun (WGS) entry which is preliminary data.</text>
</comment>
<protein>
    <submittedName>
        <fullName evidence="1">Uncharacterized protein</fullName>
    </submittedName>
</protein>
<reference evidence="1 2" key="1">
    <citation type="journal article" date="2022" name="DNA Res.">
        <title>Chromosomal-level genome assembly of the orchid tree Bauhinia variegata (Leguminosae; Cercidoideae) supports the allotetraploid origin hypothesis of Bauhinia.</title>
        <authorList>
            <person name="Zhong Y."/>
            <person name="Chen Y."/>
            <person name="Zheng D."/>
            <person name="Pang J."/>
            <person name="Liu Y."/>
            <person name="Luo S."/>
            <person name="Meng S."/>
            <person name="Qian L."/>
            <person name="Wei D."/>
            <person name="Dai S."/>
            <person name="Zhou R."/>
        </authorList>
    </citation>
    <scope>NUCLEOTIDE SEQUENCE [LARGE SCALE GENOMIC DNA]</scope>
    <source>
        <strain evidence="1">BV-YZ2020</strain>
    </source>
</reference>
<gene>
    <name evidence="1" type="ORF">L6164_020896</name>
</gene>
<sequence length="245" mass="26788">MIMLAKEMISFCPLLIFACGSGRVDFLGGAFASCAVQVFMYTGYGYSSPTLSSAMVDLVPVFAFILAFISRMENLNPKLQSILAKIIGTVVSIKGVQRGINYDLLCAAATLCLSLLLIVQTWIMKDFPELILMTICCGFVVILSTIVALIAEHNPTAWVLRPDIELVAILYSAIFVVTMRNVVNAWACSKKGPVYVSMFNPLGMVMAIGMGFIFLGDVLYLESMIRCAVGAASRGEDGRRWYTQK</sequence>
<evidence type="ECO:0000313" key="1">
    <source>
        <dbReference type="EMBL" id="KAI4328552.1"/>
    </source>
</evidence>
<keyword evidence="2" id="KW-1185">Reference proteome</keyword>
<dbReference type="EMBL" id="CM039433">
    <property type="protein sequence ID" value="KAI4328552.1"/>
    <property type="molecule type" value="Genomic_DNA"/>
</dbReference>
<name>A0ACB9MWS6_BAUVA</name>
<dbReference type="Proteomes" id="UP000828941">
    <property type="component" value="Chromosome 8"/>
</dbReference>